<accession>A0ABR7JFE9</accession>
<dbReference type="EMBL" id="JACRUM010000003">
    <property type="protein sequence ID" value="MBC5863194.1"/>
    <property type="molecule type" value="Genomic_DNA"/>
</dbReference>
<name>A0ABR7JFE9_9FLAO</name>
<organism evidence="1 2">
    <name type="scientific">Flavobacterium turcicum</name>
    <dbReference type="NCBI Taxonomy" id="2764718"/>
    <lineage>
        <taxon>Bacteria</taxon>
        <taxon>Pseudomonadati</taxon>
        <taxon>Bacteroidota</taxon>
        <taxon>Flavobacteriia</taxon>
        <taxon>Flavobacteriales</taxon>
        <taxon>Flavobacteriaceae</taxon>
        <taxon>Flavobacterium</taxon>
    </lineage>
</organism>
<protein>
    <submittedName>
        <fullName evidence="1">Uncharacterized protein</fullName>
    </submittedName>
</protein>
<evidence type="ECO:0000313" key="2">
    <source>
        <dbReference type="Proteomes" id="UP000621670"/>
    </source>
</evidence>
<reference evidence="1 2" key="1">
    <citation type="submission" date="2020-08" db="EMBL/GenBank/DDBJ databases">
        <title>Description of novel Flavobacterium F-400 isolate.</title>
        <authorList>
            <person name="Saticioglu I."/>
            <person name="Duman M."/>
            <person name="Altun S."/>
        </authorList>
    </citation>
    <scope>NUCLEOTIDE SEQUENCE [LARGE SCALE GENOMIC DNA]</scope>
    <source>
        <strain evidence="1 2">F-400</strain>
    </source>
</reference>
<keyword evidence="2" id="KW-1185">Reference proteome</keyword>
<gene>
    <name evidence="1" type="ORF">H8R26_07130</name>
</gene>
<dbReference type="Proteomes" id="UP000621670">
    <property type="component" value="Unassembled WGS sequence"/>
</dbReference>
<sequence length="40" mass="4681">MFQSDYGDDYYPAYWRIDENGVVTSLVLDFFVIDLPSTNN</sequence>
<evidence type="ECO:0000313" key="1">
    <source>
        <dbReference type="EMBL" id="MBC5863194.1"/>
    </source>
</evidence>
<proteinExistence type="predicted"/>
<comment type="caution">
    <text evidence="1">The sequence shown here is derived from an EMBL/GenBank/DDBJ whole genome shotgun (WGS) entry which is preliminary data.</text>
</comment>